<dbReference type="AlphaFoldDB" id="A0A8H7CTJ9"/>
<sequence length="147" mass="16221">MNVVWPSEMKFNQTNCLNWDSNVRPRRRNSTVNPSPAIMVFFNLSALLALTMAALAVAGPVGTVDAANKKWHCDEGVEGVEGVDAVNCNWSRNVDVDVANKKWHCDEGVEGVDAVNCNWSRNVDVANKKWHCDESAEGVDVVNCSWT</sequence>
<dbReference type="Proteomes" id="UP000620124">
    <property type="component" value="Unassembled WGS sequence"/>
</dbReference>
<keyword evidence="3" id="KW-1185">Reference proteome</keyword>
<keyword evidence="1" id="KW-0472">Membrane</keyword>
<dbReference type="OrthoDB" id="3090317at2759"/>
<reference evidence="2" key="1">
    <citation type="submission" date="2020-05" db="EMBL/GenBank/DDBJ databases">
        <title>Mycena genomes resolve the evolution of fungal bioluminescence.</title>
        <authorList>
            <person name="Tsai I.J."/>
        </authorList>
    </citation>
    <scope>NUCLEOTIDE SEQUENCE</scope>
    <source>
        <strain evidence="2">CCC161011</strain>
    </source>
</reference>
<comment type="caution">
    <text evidence="2">The sequence shown here is derived from an EMBL/GenBank/DDBJ whole genome shotgun (WGS) entry which is preliminary data.</text>
</comment>
<keyword evidence="1" id="KW-0812">Transmembrane</keyword>
<gene>
    <name evidence="2" type="ORF">MVEN_01287400</name>
</gene>
<keyword evidence="1" id="KW-1133">Transmembrane helix</keyword>
<dbReference type="EMBL" id="JACAZI010000010">
    <property type="protein sequence ID" value="KAF7349869.1"/>
    <property type="molecule type" value="Genomic_DNA"/>
</dbReference>
<name>A0A8H7CTJ9_9AGAR</name>
<feature type="transmembrane region" description="Helical" evidence="1">
    <location>
        <begin position="37"/>
        <end position="61"/>
    </location>
</feature>
<proteinExistence type="predicted"/>
<evidence type="ECO:0000256" key="1">
    <source>
        <dbReference type="SAM" id="Phobius"/>
    </source>
</evidence>
<accession>A0A8H7CTJ9</accession>
<evidence type="ECO:0000313" key="2">
    <source>
        <dbReference type="EMBL" id="KAF7349869.1"/>
    </source>
</evidence>
<protein>
    <submittedName>
        <fullName evidence="2">Uncharacterized protein</fullName>
    </submittedName>
</protein>
<evidence type="ECO:0000313" key="3">
    <source>
        <dbReference type="Proteomes" id="UP000620124"/>
    </source>
</evidence>
<organism evidence="2 3">
    <name type="scientific">Mycena venus</name>
    <dbReference type="NCBI Taxonomy" id="2733690"/>
    <lineage>
        <taxon>Eukaryota</taxon>
        <taxon>Fungi</taxon>
        <taxon>Dikarya</taxon>
        <taxon>Basidiomycota</taxon>
        <taxon>Agaricomycotina</taxon>
        <taxon>Agaricomycetes</taxon>
        <taxon>Agaricomycetidae</taxon>
        <taxon>Agaricales</taxon>
        <taxon>Marasmiineae</taxon>
        <taxon>Mycenaceae</taxon>
        <taxon>Mycena</taxon>
    </lineage>
</organism>